<comment type="similarity">
    <text evidence="1">Belongs to the proteasome subunit S11 family.</text>
</comment>
<dbReference type="OrthoDB" id="1093at2759"/>
<evidence type="ECO:0000313" key="5">
    <source>
        <dbReference type="Proteomes" id="UP001149090"/>
    </source>
</evidence>
<accession>A0A9Q0LSD0</accession>
<name>A0A9Q0LSD0_ANAIG</name>
<gene>
    <name evidence="4" type="ORF">M0811_04689</name>
</gene>
<dbReference type="Proteomes" id="UP001149090">
    <property type="component" value="Unassembled WGS sequence"/>
</dbReference>
<dbReference type="GO" id="GO:0008541">
    <property type="term" value="C:proteasome regulatory particle, lid subcomplex"/>
    <property type="evidence" value="ECO:0007669"/>
    <property type="project" value="TreeGrafter"/>
</dbReference>
<dbReference type="InterPro" id="IPR036390">
    <property type="entry name" value="WH_DNA-bd_sf"/>
</dbReference>
<dbReference type="GO" id="GO:0006511">
    <property type="term" value="P:ubiquitin-dependent protein catabolic process"/>
    <property type="evidence" value="ECO:0007669"/>
    <property type="project" value="TreeGrafter"/>
</dbReference>
<dbReference type="PROSITE" id="PS50250">
    <property type="entry name" value="PCI"/>
    <property type="match status" value="1"/>
</dbReference>
<comment type="caution">
    <text evidence="4">The sequence shown here is derived from an EMBL/GenBank/DDBJ whole genome shotgun (WGS) entry which is preliminary data.</text>
</comment>
<evidence type="ECO:0000256" key="1">
    <source>
        <dbReference type="ARBA" id="ARBA00006207"/>
    </source>
</evidence>
<dbReference type="GO" id="GO:0005829">
    <property type="term" value="C:cytosol"/>
    <property type="evidence" value="ECO:0007669"/>
    <property type="project" value="TreeGrafter"/>
</dbReference>
<keyword evidence="5" id="KW-1185">Reference proteome</keyword>
<protein>
    <submittedName>
        <fullName evidence="4">26s proteasome non-atpase regulatory subunit 13</fullName>
    </submittedName>
</protein>
<dbReference type="InterPro" id="IPR000717">
    <property type="entry name" value="PCI_dom"/>
</dbReference>
<dbReference type="Gene3D" id="1.25.40.570">
    <property type="match status" value="1"/>
</dbReference>
<feature type="domain" description="PCI" evidence="3">
    <location>
        <begin position="164"/>
        <end position="342"/>
    </location>
</feature>
<dbReference type="EMBL" id="JAPDFW010000044">
    <property type="protein sequence ID" value="KAJ5078966.1"/>
    <property type="molecule type" value="Genomic_DNA"/>
</dbReference>
<dbReference type="SMART" id="SM00088">
    <property type="entry name" value="PINT"/>
    <property type="match status" value="1"/>
</dbReference>
<evidence type="ECO:0000313" key="4">
    <source>
        <dbReference type="EMBL" id="KAJ5078966.1"/>
    </source>
</evidence>
<dbReference type="InterPro" id="IPR035298">
    <property type="entry name" value="PSMD13"/>
</dbReference>
<dbReference type="PANTHER" id="PTHR10539:SF0">
    <property type="entry name" value="26S PROTEASOME NON-ATPASE REGULATORY SUBUNIT 13"/>
    <property type="match status" value="1"/>
</dbReference>
<dbReference type="Pfam" id="PF01399">
    <property type="entry name" value="PCI"/>
    <property type="match status" value="1"/>
</dbReference>
<dbReference type="Pfam" id="PF22037">
    <property type="entry name" value="PSD13_N"/>
    <property type="match status" value="1"/>
</dbReference>
<sequence length="380" mass="44355">METLQILSEQIPQLQGDFAIIQQLYEKKLWHQLTEKLDELMTNPVFRIGDILQTFYTGFLMKIETKLNPLKVVSFVIEVSRTIPDLEEKIKLLQNLLRKVEKSISSAILLKLEISRILLKQNDLIKVNEILQDTKTLIEGSGGISLIESNVLASYYQVSYSYFKFKEDYDKFYHQAMLYLTFEKLENVPVFNQQDLAFNLGLAALISETIFNFGELIAHPILESLKNSNYNWMYELLHAYNNGDMKKYEEIISIHNDEMENEILLKKHHELLKQKITASALVEFIFRQPTESRVLSFESIAQFLQTQVDSVELLIMKCMSLNLIKGTIDQVDQVLKVTWVIPRVLSQNQIQVLKDRLQSWNSRVHEKLLLLESETQELFN</sequence>
<dbReference type="GO" id="GO:0005634">
    <property type="term" value="C:nucleus"/>
    <property type="evidence" value="ECO:0007669"/>
    <property type="project" value="TreeGrafter"/>
</dbReference>
<keyword evidence="2 4" id="KW-0647">Proteasome</keyword>
<reference evidence="4" key="1">
    <citation type="submission" date="2022-10" db="EMBL/GenBank/DDBJ databases">
        <title>Novel sulphate-reducing endosymbionts in the free-living metamonad Anaeramoeba.</title>
        <authorList>
            <person name="Jerlstrom-Hultqvist J."/>
            <person name="Cepicka I."/>
            <person name="Gallot-Lavallee L."/>
            <person name="Salas-Leiva D."/>
            <person name="Curtis B.A."/>
            <person name="Zahonova K."/>
            <person name="Pipaliya S."/>
            <person name="Dacks J."/>
            <person name="Roger A.J."/>
        </authorList>
    </citation>
    <scope>NUCLEOTIDE SEQUENCE</scope>
    <source>
        <strain evidence="4">BMAN</strain>
    </source>
</reference>
<evidence type="ECO:0000259" key="3">
    <source>
        <dbReference type="PROSITE" id="PS50250"/>
    </source>
</evidence>
<evidence type="ECO:0000256" key="2">
    <source>
        <dbReference type="ARBA" id="ARBA00022942"/>
    </source>
</evidence>
<dbReference type="AlphaFoldDB" id="A0A9Q0LSD0"/>
<dbReference type="OMA" id="SFEDYWE"/>
<proteinExistence type="inferred from homology"/>
<dbReference type="GO" id="GO:0005198">
    <property type="term" value="F:structural molecule activity"/>
    <property type="evidence" value="ECO:0007669"/>
    <property type="project" value="TreeGrafter"/>
</dbReference>
<organism evidence="4 5">
    <name type="scientific">Anaeramoeba ignava</name>
    <name type="common">Anaerobic marine amoeba</name>
    <dbReference type="NCBI Taxonomy" id="1746090"/>
    <lineage>
        <taxon>Eukaryota</taxon>
        <taxon>Metamonada</taxon>
        <taxon>Anaeramoebidae</taxon>
        <taxon>Anaeramoeba</taxon>
    </lineage>
</organism>
<dbReference type="InterPro" id="IPR054179">
    <property type="entry name" value="PSD13_N"/>
</dbReference>
<dbReference type="PANTHER" id="PTHR10539">
    <property type="entry name" value="26S PROTEASOME NON-ATPASE REGULATORY SUBUNIT 13"/>
    <property type="match status" value="1"/>
</dbReference>
<dbReference type="SUPFAM" id="SSF46785">
    <property type="entry name" value="Winged helix' DNA-binding domain"/>
    <property type="match status" value="1"/>
</dbReference>